<reference evidence="5 7" key="2">
    <citation type="submission" date="2020-02" db="EMBL/GenBank/DDBJ databases">
        <authorList>
            <person name="Feng H."/>
        </authorList>
    </citation>
    <scope>NUCLEOTIDE SEQUENCE [LARGE SCALE GENOMIC DNA]</scope>
    <source>
        <strain evidence="5 7">Gsoil 114</strain>
    </source>
</reference>
<dbReference type="PANTHER" id="PTHR42932:SF1">
    <property type="entry name" value="GENERAL STRESS PROTEIN 20U"/>
    <property type="match status" value="1"/>
</dbReference>
<comment type="similarity">
    <text evidence="1 2">Belongs to the Dps family.</text>
</comment>
<dbReference type="PRINTS" id="PR01346">
    <property type="entry name" value="HELNAPAPROT"/>
</dbReference>
<name>A0A0A6V9B1_9BACI</name>
<dbReference type="RefSeq" id="WP_035356153.1">
    <property type="nucleotide sequence ID" value="NZ_JAAIWK010000014.1"/>
</dbReference>
<dbReference type="InterPro" id="IPR009078">
    <property type="entry name" value="Ferritin-like_SF"/>
</dbReference>
<dbReference type="GO" id="GO:0008199">
    <property type="term" value="F:ferric iron binding"/>
    <property type="evidence" value="ECO:0007669"/>
    <property type="project" value="InterPro"/>
</dbReference>
<comment type="caution">
    <text evidence="4">The sequence shown here is derived from an EMBL/GenBank/DDBJ whole genome shotgun (WGS) entry which is preliminary data.</text>
</comment>
<evidence type="ECO:0000313" key="6">
    <source>
        <dbReference type="Proteomes" id="UP000030588"/>
    </source>
</evidence>
<evidence type="ECO:0000259" key="3">
    <source>
        <dbReference type="Pfam" id="PF00210"/>
    </source>
</evidence>
<protein>
    <submittedName>
        <fullName evidence="5">DNA starvation/stationary phase protection protein</fullName>
    </submittedName>
    <submittedName>
        <fullName evidence="4">General stress protein</fullName>
    </submittedName>
</protein>
<dbReference type="Pfam" id="PF00210">
    <property type="entry name" value="Ferritin"/>
    <property type="match status" value="1"/>
</dbReference>
<dbReference type="OrthoDB" id="9797023at2"/>
<accession>A0A0A6V9B1</accession>
<evidence type="ECO:0000256" key="1">
    <source>
        <dbReference type="ARBA" id="ARBA00009497"/>
    </source>
</evidence>
<organism evidence="4 6">
    <name type="scientific">Heyndrickxia ginsengihumi</name>
    <dbReference type="NCBI Taxonomy" id="363870"/>
    <lineage>
        <taxon>Bacteria</taxon>
        <taxon>Bacillati</taxon>
        <taxon>Bacillota</taxon>
        <taxon>Bacilli</taxon>
        <taxon>Bacillales</taxon>
        <taxon>Bacillaceae</taxon>
        <taxon>Heyndrickxia</taxon>
    </lineage>
</organism>
<dbReference type="AlphaFoldDB" id="A0A0A6V9B1"/>
<dbReference type="Proteomes" id="UP000476934">
    <property type="component" value="Unassembled WGS sequence"/>
</dbReference>
<keyword evidence="7" id="KW-1185">Reference proteome</keyword>
<proteinExistence type="inferred from homology"/>
<evidence type="ECO:0000313" key="5">
    <source>
        <dbReference type="EMBL" id="NEY20294.1"/>
    </source>
</evidence>
<dbReference type="PROSITE" id="PS00818">
    <property type="entry name" value="DPS_1"/>
    <property type="match status" value="1"/>
</dbReference>
<evidence type="ECO:0000313" key="4">
    <source>
        <dbReference type="EMBL" id="KHD84171.1"/>
    </source>
</evidence>
<dbReference type="Gene3D" id="1.20.1260.10">
    <property type="match status" value="1"/>
</dbReference>
<dbReference type="InterPro" id="IPR023188">
    <property type="entry name" value="DPS_DNA-bd_CS"/>
</dbReference>
<sequence>MPNQPQQFVQFLNQELSNFTVMYIKLHRYHWYVQGKHFFSLHELFETMYEEFADNIDQLAERILAIGGRPLATMAKYLDEKTLAEASADNTEEEMIEQLRSDLRLIVSEIREKGIPLGEEIQDSATVDLLNDYVFTFEKHIWMLEAFQNAR</sequence>
<reference evidence="5 7" key="3">
    <citation type="submission" date="2020-03" db="EMBL/GenBank/DDBJ databases">
        <title>Bacillus aquiflavi sp. nov., isolated from yellow water of strong flavor Chinese baijiu in Yibin region of China.</title>
        <authorList>
            <person name="Xie J."/>
        </authorList>
    </citation>
    <scope>NUCLEOTIDE SEQUENCE [LARGE SCALE GENOMIC DNA]</scope>
    <source>
        <strain evidence="5 7">Gsoil 114</strain>
    </source>
</reference>
<dbReference type="CDD" id="cd01043">
    <property type="entry name" value="DPS"/>
    <property type="match status" value="1"/>
</dbReference>
<dbReference type="PROSITE" id="PS00819">
    <property type="entry name" value="DPS_2"/>
    <property type="match status" value="1"/>
</dbReference>
<reference evidence="4 6" key="1">
    <citation type="submission" date="2014-10" db="EMBL/GenBank/DDBJ databases">
        <title>Draft genome of phytase producing Bacillus ginsengihumi strain M2.11.</title>
        <authorList>
            <person name="Toymentseva A."/>
            <person name="Boulygina E.A."/>
            <person name="Kazakov S.V."/>
            <person name="Kayumov I."/>
            <person name="Suleimanova A.D."/>
            <person name="Mardanova A.M."/>
            <person name="Maria S.N."/>
            <person name="Sergey M.Y."/>
            <person name="Sharipova M.R."/>
        </authorList>
    </citation>
    <scope>NUCLEOTIDE SEQUENCE [LARGE SCALE GENOMIC DNA]</scope>
    <source>
        <strain evidence="4 6">M2.11</strain>
    </source>
</reference>
<dbReference type="InterPro" id="IPR002177">
    <property type="entry name" value="DPS_DNA-bd"/>
</dbReference>
<gene>
    <name evidence="5" type="ORF">G4D61_10025</name>
    <name evidence="4" type="ORF">NG54_17245</name>
</gene>
<dbReference type="Proteomes" id="UP000030588">
    <property type="component" value="Unassembled WGS sequence"/>
</dbReference>
<evidence type="ECO:0000256" key="2">
    <source>
        <dbReference type="RuleBase" id="RU003875"/>
    </source>
</evidence>
<feature type="domain" description="Ferritin/DPS" evidence="3">
    <location>
        <begin position="11"/>
        <end position="147"/>
    </location>
</feature>
<dbReference type="SUPFAM" id="SSF47240">
    <property type="entry name" value="Ferritin-like"/>
    <property type="match status" value="1"/>
</dbReference>
<dbReference type="GO" id="GO:0016722">
    <property type="term" value="F:oxidoreductase activity, acting on metal ions"/>
    <property type="evidence" value="ECO:0007669"/>
    <property type="project" value="InterPro"/>
</dbReference>
<dbReference type="EMBL" id="JRUN01000089">
    <property type="protein sequence ID" value="KHD84171.1"/>
    <property type="molecule type" value="Genomic_DNA"/>
</dbReference>
<dbReference type="STRING" id="363870.NG54_17245"/>
<dbReference type="InterPro" id="IPR008331">
    <property type="entry name" value="Ferritin_DPS_dom"/>
</dbReference>
<evidence type="ECO:0000313" key="7">
    <source>
        <dbReference type="Proteomes" id="UP000476934"/>
    </source>
</evidence>
<dbReference type="EMBL" id="JAAIWK010000014">
    <property type="protein sequence ID" value="NEY20294.1"/>
    <property type="molecule type" value="Genomic_DNA"/>
</dbReference>
<dbReference type="PIRSF" id="PIRSF005900">
    <property type="entry name" value="Dps"/>
    <property type="match status" value="1"/>
</dbReference>
<dbReference type="InterPro" id="IPR012347">
    <property type="entry name" value="Ferritin-like"/>
</dbReference>
<dbReference type="PANTHER" id="PTHR42932">
    <property type="entry name" value="GENERAL STRESS PROTEIN 20U"/>
    <property type="match status" value="1"/>
</dbReference>